<feature type="region of interest" description="Disordered" evidence="1">
    <location>
        <begin position="30"/>
        <end position="50"/>
    </location>
</feature>
<dbReference type="Proteomes" id="UP000185744">
    <property type="component" value="Unassembled WGS sequence"/>
</dbReference>
<dbReference type="AlphaFoldDB" id="A0A1Q6DWR4"/>
<gene>
    <name evidence="2" type="ORF">BTN85_1333</name>
</gene>
<evidence type="ECO:0000256" key="1">
    <source>
        <dbReference type="SAM" id="MobiDB-lite"/>
    </source>
</evidence>
<protein>
    <submittedName>
        <fullName evidence="2">Uncharacterized protein</fullName>
    </submittedName>
</protein>
<dbReference type="EMBL" id="MSDW01000001">
    <property type="protein sequence ID" value="OKY78830.1"/>
    <property type="molecule type" value="Genomic_DNA"/>
</dbReference>
<organism evidence="2 3">
    <name type="scientific">Methanohalarchaeum thermophilum</name>
    <dbReference type="NCBI Taxonomy" id="1903181"/>
    <lineage>
        <taxon>Archaea</taxon>
        <taxon>Methanobacteriati</taxon>
        <taxon>Methanobacteriota</taxon>
        <taxon>Methanonatronarchaeia</taxon>
        <taxon>Methanonatronarchaeales</taxon>
        <taxon>Methanonatronarchaeaceae</taxon>
        <taxon>Candidatus Methanohalarchaeum</taxon>
    </lineage>
</organism>
<reference evidence="2" key="1">
    <citation type="submission" date="2016-12" db="EMBL/GenBank/DDBJ databases">
        <title>Discovery of methanogenic haloarchaea.</title>
        <authorList>
            <person name="Sorokin D.Y."/>
            <person name="Makarova K.S."/>
            <person name="Abbas B."/>
            <person name="Ferrer M."/>
            <person name="Golyshin P.N."/>
        </authorList>
    </citation>
    <scope>NUCLEOTIDE SEQUENCE [LARGE SCALE GENOMIC DNA]</scope>
    <source>
        <strain evidence="2">HMET1</strain>
    </source>
</reference>
<proteinExistence type="predicted"/>
<comment type="caution">
    <text evidence="2">The sequence shown here is derived from an EMBL/GenBank/DDBJ whole genome shotgun (WGS) entry which is preliminary data.</text>
</comment>
<evidence type="ECO:0000313" key="2">
    <source>
        <dbReference type="EMBL" id="OKY78830.1"/>
    </source>
</evidence>
<evidence type="ECO:0000313" key="3">
    <source>
        <dbReference type="Proteomes" id="UP000185744"/>
    </source>
</evidence>
<accession>A0A1Q6DWR4</accession>
<name>A0A1Q6DWR4_METT1</name>
<keyword evidence="3" id="KW-1185">Reference proteome</keyword>
<sequence length="50" mass="5745">MVPNIEKKNTELLMLFPEIKNVQHAKEMAKGVYPLPQQPKKTPRPGMKNT</sequence>
<dbReference type="InParanoid" id="A0A1Q6DWR4"/>